<dbReference type="SUPFAM" id="SSF63520">
    <property type="entry name" value="PTS-regulatory domain, PRD"/>
    <property type="match status" value="2"/>
</dbReference>
<evidence type="ECO:0000313" key="10">
    <source>
        <dbReference type="EMBL" id="MFC7442461.1"/>
    </source>
</evidence>
<dbReference type="Gene3D" id="3.40.50.2300">
    <property type="match status" value="1"/>
</dbReference>
<dbReference type="Gene3D" id="3.40.930.10">
    <property type="entry name" value="Mannitol-specific EII, Chain A"/>
    <property type="match status" value="1"/>
</dbReference>
<dbReference type="InterPro" id="IPR036634">
    <property type="entry name" value="PRD_sf"/>
</dbReference>
<dbReference type="EMBL" id="JBHTBW010000050">
    <property type="protein sequence ID" value="MFC7442461.1"/>
    <property type="molecule type" value="Genomic_DNA"/>
</dbReference>
<dbReference type="CDD" id="cd05568">
    <property type="entry name" value="PTS_IIB_bgl_like"/>
    <property type="match status" value="1"/>
</dbReference>
<gene>
    <name evidence="10" type="ORF">ACFQNG_15335</name>
</gene>
<dbReference type="InterPro" id="IPR036388">
    <property type="entry name" value="WH-like_DNA-bd_sf"/>
</dbReference>
<dbReference type="InterPro" id="IPR002178">
    <property type="entry name" value="PTS_EIIA_type-2_dom"/>
</dbReference>
<evidence type="ECO:0000256" key="1">
    <source>
        <dbReference type="ARBA" id="ARBA00022679"/>
    </source>
</evidence>
<organism evidence="10 11">
    <name type="scientific">Laceyella putida</name>
    <dbReference type="NCBI Taxonomy" id="110101"/>
    <lineage>
        <taxon>Bacteria</taxon>
        <taxon>Bacillati</taxon>
        <taxon>Bacillota</taxon>
        <taxon>Bacilli</taxon>
        <taxon>Bacillales</taxon>
        <taxon>Thermoactinomycetaceae</taxon>
        <taxon>Laceyella</taxon>
    </lineage>
</organism>
<dbReference type="Gene3D" id="1.10.1790.10">
    <property type="entry name" value="PRD domain"/>
    <property type="match status" value="2"/>
</dbReference>
<keyword evidence="11" id="KW-1185">Reference proteome</keyword>
<dbReference type="Pfam" id="PF05043">
    <property type="entry name" value="Mga"/>
    <property type="match status" value="1"/>
</dbReference>
<dbReference type="InterPro" id="IPR007737">
    <property type="entry name" value="Mga_HTH"/>
</dbReference>
<evidence type="ECO:0000256" key="5">
    <source>
        <dbReference type="ARBA" id="ARBA00023163"/>
    </source>
</evidence>
<feature type="domain" description="PRD" evidence="9">
    <location>
        <begin position="294"/>
        <end position="401"/>
    </location>
</feature>
<keyword evidence="1" id="KW-0808">Transferase</keyword>
<dbReference type="SMART" id="SM00420">
    <property type="entry name" value="HTH_DEOR"/>
    <property type="match status" value="2"/>
</dbReference>
<proteinExistence type="predicted"/>
<feature type="domain" description="PRD" evidence="9">
    <location>
        <begin position="178"/>
        <end position="283"/>
    </location>
</feature>
<dbReference type="PANTHER" id="PTHR30185">
    <property type="entry name" value="CRYPTIC BETA-GLUCOSIDE BGL OPERON ANTITERMINATOR"/>
    <property type="match status" value="1"/>
</dbReference>
<dbReference type="InterPro" id="IPR011608">
    <property type="entry name" value="PRD"/>
</dbReference>
<reference evidence="11" key="1">
    <citation type="journal article" date="2019" name="Int. J. Syst. Evol. Microbiol.">
        <title>The Global Catalogue of Microorganisms (GCM) 10K type strain sequencing project: providing services to taxonomists for standard genome sequencing and annotation.</title>
        <authorList>
            <consortium name="The Broad Institute Genomics Platform"/>
            <consortium name="The Broad Institute Genome Sequencing Center for Infectious Disease"/>
            <person name="Wu L."/>
            <person name="Ma J."/>
        </authorList>
    </citation>
    <scope>NUCLEOTIDE SEQUENCE [LARGE SCALE GENOMIC DNA]</scope>
    <source>
        <strain evidence="11">CGMCC 1.12942</strain>
    </source>
</reference>
<dbReference type="PROSITE" id="PS51372">
    <property type="entry name" value="PRD_2"/>
    <property type="match status" value="2"/>
</dbReference>
<dbReference type="InterPro" id="IPR016152">
    <property type="entry name" value="PTrfase/Anion_transptr"/>
</dbReference>
<feature type="domain" description="HTH deoR-type" evidence="6">
    <location>
        <begin position="2"/>
        <end position="63"/>
    </location>
</feature>
<dbReference type="InterPro" id="IPR050661">
    <property type="entry name" value="BglG_antiterminators"/>
</dbReference>
<dbReference type="PROSITE" id="PS51099">
    <property type="entry name" value="PTS_EIIB_TYPE_2"/>
    <property type="match status" value="1"/>
</dbReference>
<name>A0ABW2RNW5_9BACL</name>
<keyword evidence="4" id="KW-0010">Activator</keyword>
<keyword evidence="5" id="KW-0804">Transcription</keyword>
<dbReference type="InterPro" id="IPR036095">
    <property type="entry name" value="PTS_EIIB-like_sf"/>
</dbReference>
<evidence type="ECO:0000259" key="7">
    <source>
        <dbReference type="PROSITE" id="PS51094"/>
    </source>
</evidence>
<dbReference type="PROSITE" id="PS51000">
    <property type="entry name" value="HTH_DEOR_2"/>
    <property type="match status" value="1"/>
</dbReference>
<evidence type="ECO:0000256" key="4">
    <source>
        <dbReference type="ARBA" id="ARBA00023159"/>
    </source>
</evidence>
<feature type="domain" description="PTS EIIB type-2" evidence="8">
    <location>
        <begin position="406"/>
        <end position="496"/>
    </location>
</feature>
<evidence type="ECO:0000259" key="8">
    <source>
        <dbReference type="PROSITE" id="PS51099"/>
    </source>
</evidence>
<sequence>MEQRKKQLLATLLSLESFTTTQQLAERLGVSEKTIRNDLKQLDNWLKQTTSAILLRQPGIGVKLEATERERDMLHFYIRQIESVSTSESILDPAKRKRWITQALLKQSRPITIQQLSEQLYVSKATIRHDLSEVEQELAAYGLQLDKQPHKGLTVRGSERNKRALLVKLIGQTTQLDSTHPYEYALVRHAVRTWERRLHVQFTDESFLRLCTHLVLALIRIQQGHEVHMPAAELQQLRQKTEYPLVEEVARKFGKKLALAIPETEIAYMTLHLLGAKVHYTPPQDAPLDATLSQLDPEAIRMAESLIERVAQMAQLPLSQDKELFLGLAIHLPSAIHRLRHQLRLTNPILDEIKQTYRYTFEMVCAATITLEPVVGGQVSEDEIGYLTLHIQAALERCQPVDRAQVRILIVCTTGVGTSQLLATKIRRAFPDLLLLGSVPMSQLQRALAQHQPDLLISTIPLNELAVPHITVSPFFPEADQRKVADRLRAIKEPPLAETAFPTLHSFIAPHLVLLDLAAEHPDELIQAMGQHLVEQGVVDKAYPASAIARERLSSTYIGGGIAIPHGTIDHIHHSAVCVARLNQPIVWGDETVRLVFMPAVKLSEKERAERLFAEIVALVESPATIERLMRAPDPQTWLSTLV</sequence>
<dbReference type="SUPFAM" id="SSF46785">
    <property type="entry name" value="Winged helix' DNA-binding domain"/>
    <property type="match status" value="2"/>
</dbReference>
<dbReference type="SUPFAM" id="SSF55804">
    <property type="entry name" value="Phoshotransferase/anion transport protein"/>
    <property type="match status" value="1"/>
</dbReference>
<dbReference type="Gene3D" id="1.10.10.10">
    <property type="entry name" value="Winged helix-like DNA-binding domain superfamily/Winged helix DNA-binding domain"/>
    <property type="match status" value="2"/>
</dbReference>
<dbReference type="SUPFAM" id="SSF52794">
    <property type="entry name" value="PTS system IIB component-like"/>
    <property type="match status" value="1"/>
</dbReference>
<dbReference type="InterPro" id="IPR013011">
    <property type="entry name" value="PTS_EIIB_2"/>
</dbReference>
<accession>A0ABW2RNW5</accession>
<evidence type="ECO:0000259" key="9">
    <source>
        <dbReference type="PROSITE" id="PS51372"/>
    </source>
</evidence>
<dbReference type="Pfam" id="PF08279">
    <property type="entry name" value="HTH_11"/>
    <property type="match status" value="1"/>
</dbReference>
<protein>
    <submittedName>
        <fullName evidence="10">BglG family transcription antiterminator</fullName>
    </submittedName>
</protein>
<dbReference type="Pfam" id="PF00874">
    <property type="entry name" value="PRD"/>
    <property type="match status" value="2"/>
</dbReference>
<dbReference type="InterPro" id="IPR001034">
    <property type="entry name" value="DeoR_HTH"/>
</dbReference>
<keyword evidence="3" id="KW-0805">Transcription regulation</keyword>
<dbReference type="RefSeq" id="WP_379866353.1">
    <property type="nucleotide sequence ID" value="NZ_JBHTBW010000050.1"/>
</dbReference>
<evidence type="ECO:0000256" key="3">
    <source>
        <dbReference type="ARBA" id="ARBA00023015"/>
    </source>
</evidence>
<dbReference type="PANTHER" id="PTHR30185:SF12">
    <property type="entry name" value="TRANSCRIPTIONAL REGULATOR MANR"/>
    <property type="match status" value="1"/>
</dbReference>
<evidence type="ECO:0000259" key="6">
    <source>
        <dbReference type="PROSITE" id="PS51000"/>
    </source>
</evidence>
<dbReference type="InterPro" id="IPR013196">
    <property type="entry name" value="HTH_11"/>
</dbReference>
<feature type="domain" description="PTS EIIA type-2" evidence="7">
    <location>
        <begin position="506"/>
        <end position="643"/>
    </location>
</feature>
<comment type="caution">
    <text evidence="10">The sequence shown here is derived from an EMBL/GenBank/DDBJ whole genome shotgun (WGS) entry which is preliminary data.</text>
</comment>
<dbReference type="InterPro" id="IPR036390">
    <property type="entry name" value="WH_DNA-bd_sf"/>
</dbReference>
<evidence type="ECO:0000313" key="11">
    <source>
        <dbReference type="Proteomes" id="UP001596500"/>
    </source>
</evidence>
<dbReference type="Pfam" id="PF00359">
    <property type="entry name" value="PTS_EIIA_2"/>
    <property type="match status" value="1"/>
</dbReference>
<dbReference type="PROSITE" id="PS51094">
    <property type="entry name" value="PTS_EIIA_TYPE_2"/>
    <property type="match status" value="1"/>
</dbReference>
<dbReference type="CDD" id="cd00211">
    <property type="entry name" value="PTS_IIA_fru"/>
    <property type="match status" value="1"/>
</dbReference>
<keyword evidence="2" id="KW-0677">Repeat</keyword>
<dbReference type="Proteomes" id="UP001596500">
    <property type="component" value="Unassembled WGS sequence"/>
</dbReference>
<dbReference type="PROSITE" id="PS00372">
    <property type="entry name" value="PTS_EIIA_TYPE_2_HIS"/>
    <property type="match status" value="1"/>
</dbReference>
<evidence type="ECO:0000256" key="2">
    <source>
        <dbReference type="ARBA" id="ARBA00022737"/>
    </source>
</evidence>